<dbReference type="OrthoDB" id="336284at2"/>
<accession>A0A5C6RUT7</accession>
<comment type="caution">
    <text evidence="1">The sequence shown here is derived from an EMBL/GenBank/DDBJ whole genome shotgun (WGS) entry which is preliminary data.</text>
</comment>
<dbReference type="Proteomes" id="UP000321562">
    <property type="component" value="Unassembled WGS sequence"/>
</dbReference>
<proteinExistence type="predicted"/>
<keyword evidence="2" id="KW-1185">Reference proteome</keyword>
<sequence length="1412" mass="157161">MAQWVDLHRSFRDLNNIEHDTDDSGLSARYLGLRSRVSWSEVLEHPRVALLAGAGAGKTSEMRMQAAQLRAEGQAAAFIPLEMLDRLALTEAAEPEDKDAIEAWLASRAGRLTLFLDAVDELKLGRGSLGAAMRKVRAAFRDTLDQIAVVVSCRPSDWRPESDLDAFRLLAPPTRMIATSVTHNLSAERSDGCLPDILEEKISPEAFEPRFFGLRPLDMDDLRGLLDAHDVPDGEALIQRLNETDALDRIARPLDALRVIDGWKRTGALLTRTGQMEVEVEAAVNATPKVAGGEGASSAALRQAAERIAFAVVTSGRQHVRVPEGEARADEAHEAAAILSNLDSAQVGVLLRSSLFDPATYGRVKFRHRSMTEYLAAQHLLGRLRAGPRRARIDRLLFPTVYGHRVVPRYLQAVTAWLALWDRQTFERVIAVMPELLLVGGDPEGFPLDQREALLDAVVSTYGDGTWRGIDAPRSEIIRLTHPHLTSAVRRMWHTRGSNLEIAELLLRVMREGRMSGCLDILTNAAWDRSMSPSGRIVAIRAIADFDDIDGLAAIARAMLDSPGDWTNRILVATLDTLYPKGVDEAGLARLLLRAQASGDRVSVRLRLTEIARTIDPTSPAAEQLLHEMMALLAQEAPGSNNLVRRSANPDVAEMVAALCLRQLDIMDSPALPPVIDAYLLLAELDRYDNHPEEYVKALAERLRGNAIYRRPTLTAGLNRARVFNEEPHGVAYHADAYGILYMAEDRSWLLEQMAVLDDPVLREALALIVVRRTPNDDRDADFWDSLDNAAKNDKLLLDRLYTWREPPLPDEKEVVREQKFREMREEAARKNATRDASWERFRMDLQSKPAEMFSEATASNTLYYLFNDPRRRDERSIDSYIFFDRSKLTLLYGPEVAKTAGAALRRAWRSVRADVETTASLPNKTSWNEIVALNGLVAEAEVLGWVSVLTETEFDFAVRVAQTQLNGLPAFLGDLVTHNPVRAASVVADEIRAELEREGDGQGHARWTQDVAYHDKTLAKAIAPYARQFVIEGRADHARFDVVEQLGRIMGADAAKSTADFIDAVARLVRTSRDPATAGAWFAVLTSAEPEAAAEILDGFALDIAEGRNHVAALLAHAFDRHRHWGNVGALPNDPEIARRFVSVAYRAIRPADDVRREGTYTPDARDHAEDARNTLLSHILDLNGPEAAESILKLAAEPALSHLRDRLPHLVKARAAEDASLPWTLDDLRTFDAENTFAPRTHDEMLSLMVAAVADVEHDLHHDDFSMLGALQRAPNETDQQIILADRLNRAVGRLVTVHREEEVNDEKKPDIRFATPQLSGAIEIKIADRWSYTDLQCALESQLVGQYLRHDRCRAGILLLTYTGDKGNWRYDGKSIGFNELVESLSGIAEQLHHKRPELRLAVVGIDLR</sequence>
<evidence type="ECO:0000313" key="2">
    <source>
        <dbReference type="Proteomes" id="UP000321562"/>
    </source>
</evidence>
<protein>
    <submittedName>
        <fullName evidence="1">Uncharacterized protein</fullName>
    </submittedName>
</protein>
<evidence type="ECO:0000313" key="1">
    <source>
        <dbReference type="EMBL" id="TXB65725.1"/>
    </source>
</evidence>
<organism evidence="1 2">
    <name type="scientific">Paracoccus aurantiacus</name>
    <dbReference type="NCBI Taxonomy" id="2599412"/>
    <lineage>
        <taxon>Bacteria</taxon>
        <taxon>Pseudomonadati</taxon>
        <taxon>Pseudomonadota</taxon>
        <taxon>Alphaproteobacteria</taxon>
        <taxon>Rhodobacterales</taxon>
        <taxon>Paracoccaceae</taxon>
        <taxon>Paracoccus</taxon>
    </lineage>
</organism>
<name>A0A5C6RUT7_9RHOB</name>
<dbReference type="EMBL" id="VOPL01000009">
    <property type="protein sequence ID" value="TXB65725.1"/>
    <property type="molecule type" value="Genomic_DNA"/>
</dbReference>
<reference evidence="1 2" key="1">
    <citation type="submission" date="2019-08" db="EMBL/GenBank/DDBJ databases">
        <authorList>
            <person name="Ye J."/>
        </authorList>
    </citation>
    <scope>NUCLEOTIDE SEQUENCE [LARGE SCALE GENOMIC DNA]</scope>
    <source>
        <strain evidence="1 2">TK008</strain>
    </source>
</reference>
<gene>
    <name evidence="1" type="ORF">FQV27_16900</name>
</gene>
<dbReference type="RefSeq" id="WP_147100843.1">
    <property type="nucleotide sequence ID" value="NZ_JBHUFH010000037.1"/>
</dbReference>